<feature type="transmembrane region" description="Helical" evidence="1">
    <location>
        <begin position="322"/>
        <end position="344"/>
    </location>
</feature>
<gene>
    <name evidence="2" type="ORF">PXEA_LOCUS10201</name>
</gene>
<dbReference type="Proteomes" id="UP000784294">
    <property type="component" value="Unassembled WGS sequence"/>
</dbReference>
<keyword evidence="1" id="KW-0472">Membrane</keyword>
<reference evidence="2" key="1">
    <citation type="submission" date="2018-11" db="EMBL/GenBank/DDBJ databases">
        <authorList>
            <consortium name="Pathogen Informatics"/>
        </authorList>
    </citation>
    <scope>NUCLEOTIDE SEQUENCE</scope>
</reference>
<evidence type="ECO:0000313" key="2">
    <source>
        <dbReference type="EMBL" id="VEL16761.1"/>
    </source>
</evidence>
<evidence type="ECO:0000256" key="1">
    <source>
        <dbReference type="SAM" id="Phobius"/>
    </source>
</evidence>
<sequence length="519" mass="59778">MLHLSLLLLFPPLSLESIPLSSLLFFHLLIRFHLLLIHFTLSFFTFFCSISSFFSFFPLLSPKSNSLSSHRSFHLILCFHLLLIHLILSFFTFFCSISSFSSFIPLYFLNPFLFPLFASSIYSFIFTSYSYPSFSLSPLSSAPSLHSLSFFLFYLLNSLPFLFPLFAYFLSSFVANSSLYTSLSLSSLSSAPSLPSPPFFLFISSIHSSFLSSLLPSTHSFPPPPHTLHSLFLYFLLLHLFLLLLSPLLSPQPIPLSSLRFFHLLIRFHLLLIHFILSFFTFFCSISSFSFFFSSFIFSILFHSSSLSLLIPSPHSLPTPRYTLHSLFLYFLLLHLIRLFFPYYPMISFNVLSSPLSPPLLSTPSFSHSPFINSLLFYFLFLFVLFFFLLLLLLHLFSFSLLLLLLLHLLLHLFFLFLPSFSLHSSCPHAQSMTTPAGTYAEKRFFQDPFNAVTLAERIFEVPTYQSGNLKITHHKPFIPLWGRLAQTIPKTLLYIRQSLHHLALRDSPKWMLGSPSDR</sequence>
<keyword evidence="3" id="KW-1185">Reference proteome</keyword>
<comment type="caution">
    <text evidence="2">The sequence shown here is derived from an EMBL/GenBank/DDBJ whole genome shotgun (WGS) entry which is preliminary data.</text>
</comment>
<feature type="transmembrane region" description="Helical" evidence="1">
    <location>
        <begin position="401"/>
        <end position="423"/>
    </location>
</feature>
<name>A0A3S5B9G4_9PLAT</name>
<proteinExistence type="predicted"/>
<feature type="transmembrane region" description="Helical" evidence="1">
    <location>
        <begin position="36"/>
        <end position="60"/>
    </location>
</feature>
<dbReference type="AlphaFoldDB" id="A0A3S5B9G4"/>
<feature type="transmembrane region" description="Helical" evidence="1">
    <location>
        <begin position="289"/>
        <end position="310"/>
    </location>
</feature>
<feature type="transmembrane region" description="Helical" evidence="1">
    <location>
        <begin position="375"/>
        <end position="394"/>
    </location>
</feature>
<keyword evidence="1" id="KW-0812">Transmembrane</keyword>
<keyword evidence="1" id="KW-1133">Transmembrane helix</keyword>
<organism evidence="2 3">
    <name type="scientific">Protopolystoma xenopodis</name>
    <dbReference type="NCBI Taxonomy" id="117903"/>
    <lineage>
        <taxon>Eukaryota</taxon>
        <taxon>Metazoa</taxon>
        <taxon>Spiralia</taxon>
        <taxon>Lophotrochozoa</taxon>
        <taxon>Platyhelminthes</taxon>
        <taxon>Monogenea</taxon>
        <taxon>Polyopisthocotylea</taxon>
        <taxon>Polystomatidea</taxon>
        <taxon>Polystomatidae</taxon>
        <taxon>Protopolystoma</taxon>
    </lineage>
</organism>
<accession>A0A3S5B9G4</accession>
<protein>
    <submittedName>
        <fullName evidence="2">Uncharacterized protein</fullName>
    </submittedName>
</protein>
<dbReference type="EMBL" id="CAAALY010029760">
    <property type="protein sequence ID" value="VEL16761.1"/>
    <property type="molecule type" value="Genomic_DNA"/>
</dbReference>
<feature type="transmembrane region" description="Helical" evidence="1">
    <location>
        <begin position="106"/>
        <end position="131"/>
    </location>
</feature>
<evidence type="ECO:0000313" key="3">
    <source>
        <dbReference type="Proteomes" id="UP000784294"/>
    </source>
</evidence>
<feature type="transmembrane region" description="Helical" evidence="1">
    <location>
        <begin position="151"/>
        <end position="170"/>
    </location>
</feature>
<feature type="transmembrane region" description="Helical" evidence="1">
    <location>
        <begin position="72"/>
        <end position="94"/>
    </location>
</feature>
<feature type="transmembrane region" description="Helical" evidence="1">
    <location>
        <begin position="6"/>
        <end position="29"/>
    </location>
</feature>
<feature type="transmembrane region" description="Helical" evidence="1">
    <location>
        <begin position="231"/>
        <end position="249"/>
    </location>
</feature>
<feature type="transmembrane region" description="Helical" evidence="1">
    <location>
        <begin position="261"/>
        <end position="283"/>
    </location>
</feature>